<dbReference type="OrthoDB" id="2649at2759"/>
<dbReference type="Pfam" id="PF00069">
    <property type="entry name" value="Pkinase"/>
    <property type="match status" value="2"/>
</dbReference>
<evidence type="ECO:0000256" key="11">
    <source>
        <dbReference type="SAM" id="Phobius"/>
    </source>
</evidence>
<dbReference type="GO" id="GO:0050684">
    <property type="term" value="P:regulation of mRNA processing"/>
    <property type="evidence" value="ECO:0007669"/>
    <property type="project" value="TreeGrafter"/>
</dbReference>
<evidence type="ECO:0000256" key="4">
    <source>
        <dbReference type="ARBA" id="ARBA00022741"/>
    </source>
</evidence>
<dbReference type="PROSITE" id="PS50011">
    <property type="entry name" value="PROTEIN_KINASE_DOM"/>
    <property type="match status" value="1"/>
</dbReference>
<protein>
    <recommendedName>
        <fullName evidence="1">non-specific serine/threonine protein kinase</fullName>
        <ecNumber evidence="1">2.7.11.1</ecNumber>
    </recommendedName>
</protein>
<dbReference type="SUPFAM" id="SSF56112">
    <property type="entry name" value="Protein kinase-like (PK-like)"/>
    <property type="match status" value="1"/>
</dbReference>
<dbReference type="AlphaFoldDB" id="A0A9J6BIQ2"/>
<evidence type="ECO:0000313" key="14">
    <source>
        <dbReference type="Proteomes" id="UP001107558"/>
    </source>
</evidence>
<dbReference type="GO" id="GO:0004674">
    <property type="term" value="F:protein serine/threonine kinase activity"/>
    <property type="evidence" value="ECO:0007669"/>
    <property type="project" value="UniProtKB-KW"/>
</dbReference>
<keyword evidence="2" id="KW-0723">Serine/threonine-protein kinase</keyword>
<keyword evidence="11" id="KW-0812">Transmembrane</keyword>
<keyword evidence="11" id="KW-1133">Transmembrane helix</keyword>
<evidence type="ECO:0000256" key="10">
    <source>
        <dbReference type="SAM" id="MobiDB-lite"/>
    </source>
</evidence>
<keyword evidence="14" id="KW-1185">Reference proteome</keyword>
<feature type="compositionally biased region" description="Polar residues" evidence="10">
    <location>
        <begin position="195"/>
        <end position="205"/>
    </location>
</feature>
<dbReference type="FunFam" id="3.30.200.20:FF:000322">
    <property type="entry name" value="Uncharacterized protein, isoform D"/>
    <property type="match status" value="1"/>
</dbReference>
<keyword evidence="3" id="KW-0808">Transferase</keyword>
<dbReference type="InterPro" id="IPR011009">
    <property type="entry name" value="Kinase-like_dom_sf"/>
</dbReference>
<feature type="region of interest" description="Disordered" evidence="10">
    <location>
        <begin position="175"/>
        <end position="216"/>
    </location>
</feature>
<dbReference type="Gene3D" id="1.10.510.10">
    <property type="entry name" value="Transferase(Phosphotransferase) domain 1"/>
    <property type="match status" value="2"/>
</dbReference>
<evidence type="ECO:0000256" key="3">
    <source>
        <dbReference type="ARBA" id="ARBA00022679"/>
    </source>
</evidence>
<keyword evidence="5" id="KW-0418">Kinase</keyword>
<name>A0A9J6BIQ2_POLVA</name>
<evidence type="ECO:0000256" key="6">
    <source>
        <dbReference type="ARBA" id="ARBA00022840"/>
    </source>
</evidence>
<keyword evidence="6 9" id="KW-0067">ATP-binding</keyword>
<evidence type="ECO:0000259" key="12">
    <source>
        <dbReference type="PROSITE" id="PS50011"/>
    </source>
</evidence>
<organism evidence="13 14">
    <name type="scientific">Polypedilum vanderplanki</name>
    <name type="common">Sleeping chironomid midge</name>
    <dbReference type="NCBI Taxonomy" id="319348"/>
    <lineage>
        <taxon>Eukaryota</taxon>
        <taxon>Metazoa</taxon>
        <taxon>Ecdysozoa</taxon>
        <taxon>Arthropoda</taxon>
        <taxon>Hexapoda</taxon>
        <taxon>Insecta</taxon>
        <taxon>Pterygota</taxon>
        <taxon>Neoptera</taxon>
        <taxon>Endopterygota</taxon>
        <taxon>Diptera</taxon>
        <taxon>Nematocera</taxon>
        <taxon>Chironomoidea</taxon>
        <taxon>Chironomidae</taxon>
        <taxon>Chironominae</taxon>
        <taxon>Polypedilum</taxon>
        <taxon>Polypedilum</taxon>
    </lineage>
</organism>
<dbReference type="PROSITE" id="PS00108">
    <property type="entry name" value="PROTEIN_KINASE_ST"/>
    <property type="match status" value="1"/>
</dbReference>
<keyword evidence="11" id="KW-0472">Membrane</keyword>
<sequence>MQQSSNVTLSFIDSTIDIVSTSINQLFQLIFCLLAVATFARIVNFFFLEKSQFNSNINEQIQGNNEKVIEDIKKEETKLNVKEIIPQSSGWESESIIESVQPQLEVSQKVIKQQLKIPKRKCMSVGPILLTPNSQIIRKLNVEEREERYRYDILPLNNENSKTISQLTPLSSVDINDISEPRSTPLPQDVEDFQYTDSPDTSSLYGSEDEEQEDVSQYRRGGYHPISLGDILHNRYRVVRKLGWGHFSTVWLCRDIQEEKYVAMKIVKSAQHYAETAADEIRLLEVIRDADPFDSHHDRIVKLLNHFTVRGVNGIHTCLVFEALGCSLYKLIVKNNYQGLVLSQVKSIIKQIGVLKRIFGAHISHIIHTDIKPENILIVMDNAATINQQIDEAIKDLKGKGYSAHWFPDSYVSTFEKSSKKSSSPPPSSLLAPPLLSNYNLNEIHDSQSTPSTTTTTHDNKNSNNNPIANSIESDDDAVIGATSSSTTSSSFLDGKRISSFEEKRGSNGSLETDAGINDSNRYRTEFQQRKGSISIICNSQLQSTSGEKTKLPFKLSKLSSKQISYSGVLQSLLNNPNIKVKIADLGNACFDHYHFTDDIQTRQYRSIEILLGIKYSYSADIWSTACLAFELATGDYLFDPHSGENYSRDEDHLAHIIELIGEPIPQSLIMKGKHGLKYFTSYGNLRHITKLKTWSLYNVLLEKYEWSPEDARQFADFILPISHSKYIRIKQDKGLNQQQQKKQKPVCIVKPFKVENKNTNNHVRPSQTQRNQESSSFVSWIGENVWKIAFGVAVVAGGAILMTSKGRSGNDNDEDDD</sequence>
<dbReference type="GO" id="GO:0005524">
    <property type="term" value="F:ATP binding"/>
    <property type="evidence" value="ECO:0007669"/>
    <property type="project" value="UniProtKB-UniRule"/>
</dbReference>
<dbReference type="PANTHER" id="PTHR47634:SF9">
    <property type="entry name" value="PROTEIN KINASE DOMAIN-CONTAINING PROTEIN-RELATED"/>
    <property type="match status" value="1"/>
</dbReference>
<gene>
    <name evidence="13" type="ORF">PVAND_017582</name>
</gene>
<accession>A0A9J6BIQ2</accession>
<dbReference type="InterPro" id="IPR000719">
    <property type="entry name" value="Prot_kinase_dom"/>
</dbReference>
<dbReference type="GO" id="GO:0005634">
    <property type="term" value="C:nucleus"/>
    <property type="evidence" value="ECO:0007669"/>
    <property type="project" value="TreeGrafter"/>
</dbReference>
<evidence type="ECO:0000256" key="5">
    <source>
        <dbReference type="ARBA" id="ARBA00022777"/>
    </source>
</evidence>
<evidence type="ECO:0000256" key="1">
    <source>
        <dbReference type="ARBA" id="ARBA00012513"/>
    </source>
</evidence>
<feature type="transmembrane region" description="Helical" evidence="11">
    <location>
        <begin position="26"/>
        <end position="48"/>
    </location>
</feature>
<dbReference type="InterPro" id="IPR017441">
    <property type="entry name" value="Protein_kinase_ATP_BS"/>
</dbReference>
<dbReference type="InterPro" id="IPR008271">
    <property type="entry name" value="Ser/Thr_kinase_AS"/>
</dbReference>
<evidence type="ECO:0000256" key="7">
    <source>
        <dbReference type="ARBA" id="ARBA00047899"/>
    </source>
</evidence>
<dbReference type="GO" id="GO:0005737">
    <property type="term" value="C:cytoplasm"/>
    <property type="evidence" value="ECO:0007669"/>
    <property type="project" value="TreeGrafter"/>
</dbReference>
<dbReference type="Proteomes" id="UP001107558">
    <property type="component" value="Chromosome 4"/>
</dbReference>
<dbReference type="FunFam" id="1.10.510.10:FF:000275">
    <property type="entry name" value="SRSF protein kinase 2 isoform X3"/>
    <property type="match status" value="1"/>
</dbReference>
<comment type="catalytic activity">
    <reaction evidence="8">
        <text>L-seryl-[protein] + ATP = O-phospho-L-seryl-[protein] + ADP + H(+)</text>
        <dbReference type="Rhea" id="RHEA:17989"/>
        <dbReference type="Rhea" id="RHEA-COMP:9863"/>
        <dbReference type="Rhea" id="RHEA-COMP:11604"/>
        <dbReference type="ChEBI" id="CHEBI:15378"/>
        <dbReference type="ChEBI" id="CHEBI:29999"/>
        <dbReference type="ChEBI" id="CHEBI:30616"/>
        <dbReference type="ChEBI" id="CHEBI:83421"/>
        <dbReference type="ChEBI" id="CHEBI:456216"/>
        <dbReference type="EC" id="2.7.11.1"/>
    </reaction>
</comment>
<dbReference type="EC" id="2.7.11.1" evidence="1"/>
<feature type="region of interest" description="Disordered" evidence="10">
    <location>
        <begin position="442"/>
        <end position="472"/>
    </location>
</feature>
<reference evidence="13" key="1">
    <citation type="submission" date="2021-03" db="EMBL/GenBank/DDBJ databases">
        <title>Chromosome level genome of the anhydrobiotic midge Polypedilum vanderplanki.</title>
        <authorList>
            <person name="Yoshida Y."/>
            <person name="Kikawada T."/>
            <person name="Gusev O."/>
        </authorList>
    </citation>
    <scope>NUCLEOTIDE SEQUENCE</scope>
    <source>
        <strain evidence="13">NIAS01</strain>
        <tissue evidence="13">Whole body or cell culture</tissue>
    </source>
</reference>
<feature type="compositionally biased region" description="Low complexity" evidence="10">
    <location>
        <begin position="447"/>
        <end position="472"/>
    </location>
</feature>
<dbReference type="PANTHER" id="PTHR47634">
    <property type="entry name" value="PROTEIN KINASE DOMAIN-CONTAINING PROTEIN-RELATED"/>
    <property type="match status" value="1"/>
</dbReference>
<dbReference type="SMART" id="SM00220">
    <property type="entry name" value="S_TKc"/>
    <property type="match status" value="1"/>
</dbReference>
<evidence type="ECO:0000256" key="8">
    <source>
        <dbReference type="ARBA" id="ARBA00048679"/>
    </source>
</evidence>
<keyword evidence="4 9" id="KW-0547">Nucleotide-binding</keyword>
<evidence type="ECO:0000256" key="2">
    <source>
        <dbReference type="ARBA" id="ARBA00022527"/>
    </source>
</evidence>
<feature type="domain" description="Protein kinase" evidence="12">
    <location>
        <begin position="236"/>
        <end position="727"/>
    </location>
</feature>
<dbReference type="PROSITE" id="PS00107">
    <property type="entry name" value="PROTEIN_KINASE_ATP"/>
    <property type="match status" value="1"/>
</dbReference>
<dbReference type="InterPro" id="IPR051334">
    <property type="entry name" value="SRPK"/>
</dbReference>
<feature type="binding site" evidence="9">
    <location>
        <position position="265"/>
    </location>
    <ligand>
        <name>ATP</name>
        <dbReference type="ChEBI" id="CHEBI:30616"/>
    </ligand>
</feature>
<dbReference type="Gene3D" id="3.30.200.20">
    <property type="entry name" value="Phosphorylase Kinase, domain 1"/>
    <property type="match status" value="1"/>
</dbReference>
<evidence type="ECO:0000256" key="9">
    <source>
        <dbReference type="PROSITE-ProRule" id="PRU10141"/>
    </source>
</evidence>
<evidence type="ECO:0000313" key="13">
    <source>
        <dbReference type="EMBL" id="KAG5669700.1"/>
    </source>
</evidence>
<comment type="catalytic activity">
    <reaction evidence="7">
        <text>L-threonyl-[protein] + ATP = O-phospho-L-threonyl-[protein] + ADP + H(+)</text>
        <dbReference type="Rhea" id="RHEA:46608"/>
        <dbReference type="Rhea" id="RHEA-COMP:11060"/>
        <dbReference type="Rhea" id="RHEA-COMP:11605"/>
        <dbReference type="ChEBI" id="CHEBI:15378"/>
        <dbReference type="ChEBI" id="CHEBI:30013"/>
        <dbReference type="ChEBI" id="CHEBI:30616"/>
        <dbReference type="ChEBI" id="CHEBI:61977"/>
        <dbReference type="ChEBI" id="CHEBI:456216"/>
        <dbReference type="EC" id="2.7.11.1"/>
    </reaction>
</comment>
<proteinExistence type="predicted"/>
<comment type="caution">
    <text evidence="13">The sequence shown here is derived from an EMBL/GenBank/DDBJ whole genome shotgun (WGS) entry which is preliminary data.</text>
</comment>
<dbReference type="GO" id="GO:0000245">
    <property type="term" value="P:spliceosomal complex assembly"/>
    <property type="evidence" value="ECO:0007669"/>
    <property type="project" value="TreeGrafter"/>
</dbReference>
<dbReference type="EMBL" id="JADBJN010000004">
    <property type="protein sequence ID" value="KAG5669700.1"/>
    <property type="molecule type" value="Genomic_DNA"/>
</dbReference>